<evidence type="ECO:0000313" key="3">
    <source>
        <dbReference type="Proteomes" id="UP001596025"/>
    </source>
</evidence>
<sequence length="220" mass="24525">MDRWAEDPVDGASAAQDDVLLAEPFTGIATDDPWVDGSRHGAWQSVYDGYGTVLLRGGQPVALSQRPMAATSEEETHAALAVTVQEYSAVDVTVRQRTVEQLRVPDPNTWEVPWLLWGHSDDEHFYYLVLKPNGWELGKADPAYPGAQRFLATGSSPTFGVGDWHTARVRHTGDTIEVWGDGQFLTRFVDRERPYRGGHVGLYTEDAHVEHVDLVIRRAD</sequence>
<dbReference type="RefSeq" id="WP_387989130.1">
    <property type="nucleotide sequence ID" value="NZ_JBHSGR010000013.1"/>
</dbReference>
<organism evidence="2 3">
    <name type="scientific">Geodermatophilus arenarius</name>
    <dbReference type="NCBI Taxonomy" id="1137990"/>
    <lineage>
        <taxon>Bacteria</taxon>
        <taxon>Bacillati</taxon>
        <taxon>Actinomycetota</taxon>
        <taxon>Actinomycetes</taxon>
        <taxon>Geodermatophilales</taxon>
        <taxon>Geodermatophilaceae</taxon>
        <taxon>Geodermatophilus</taxon>
    </lineage>
</organism>
<keyword evidence="3" id="KW-1185">Reference proteome</keyword>
<keyword evidence="2" id="KW-0378">Hydrolase</keyword>
<reference evidence="3" key="1">
    <citation type="journal article" date="2019" name="Int. J. Syst. Evol. Microbiol.">
        <title>The Global Catalogue of Microorganisms (GCM) 10K type strain sequencing project: providing services to taxonomists for standard genome sequencing and annotation.</title>
        <authorList>
            <consortium name="The Broad Institute Genomics Platform"/>
            <consortium name="The Broad Institute Genome Sequencing Center for Infectious Disease"/>
            <person name="Wu L."/>
            <person name="Ma J."/>
        </authorList>
    </citation>
    <scope>NUCLEOTIDE SEQUENCE [LARGE SCALE GENOMIC DNA]</scope>
    <source>
        <strain evidence="3">CCUG 62763</strain>
    </source>
</reference>
<dbReference type="GO" id="GO:0016787">
    <property type="term" value="F:hydrolase activity"/>
    <property type="evidence" value="ECO:0007669"/>
    <property type="project" value="UniProtKB-KW"/>
</dbReference>
<evidence type="ECO:0000259" key="1">
    <source>
        <dbReference type="Pfam" id="PF06439"/>
    </source>
</evidence>
<dbReference type="Proteomes" id="UP001596025">
    <property type="component" value="Unassembled WGS sequence"/>
</dbReference>
<protein>
    <submittedName>
        <fullName evidence="2">Family 16 glycoside hydrolase</fullName>
    </submittedName>
</protein>
<dbReference type="Gene3D" id="2.60.120.560">
    <property type="entry name" value="Exo-inulinase, domain 1"/>
    <property type="match status" value="1"/>
</dbReference>
<proteinExistence type="predicted"/>
<dbReference type="InterPro" id="IPR010496">
    <property type="entry name" value="AL/BT2_dom"/>
</dbReference>
<comment type="caution">
    <text evidence="2">The sequence shown here is derived from an EMBL/GenBank/DDBJ whole genome shotgun (WGS) entry which is preliminary data.</text>
</comment>
<name>A0ABV9LKM7_9ACTN</name>
<feature type="domain" description="3-keto-alpha-glucoside-1,2-lyase/3-keto-2-hydroxy-glucal hydratase" evidence="1">
    <location>
        <begin position="152"/>
        <end position="210"/>
    </location>
</feature>
<gene>
    <name evidence="2" type="ORF">ACFO3M_13060</name>
</gene>
<dbReference type="EMBL" id="JBHSGR010000013">
    <property type="protein sequence ID" value="MFC4694321.1"/>
    <property type="molecule type" value="Genomic_DNA"/>
</dbReference>
<evidence type="ECO:0000313" key="2">
    <source>
        <dbReference type="EMBL" id="MFC4694321.1"/>
    </source>
</evidence>
<accession>A0ABV9LKM7</accession>
<dbReference type="Pfam" id="PF06439">
    <property type="entry name" value="3keto-disac_hyd"/>
    <property type="match status" value="1"/>
</dbReference>